<feature type="transmembrane region" description="Helical" evidence="5">
    <location>
        <begin position="12"/>
        <end position="39"/>
    </location>
</feature>
<dbReference type="RefSeq" id="WP_254759573.1">
    <property type="nucleotide sequence ID" value="NZ_JANCLT010000007.1"/>
</dbReference>
<keyword evidence="3 5" id="KW-1133">Transmembrane helix</keyword>
<feature type="transmembrane region" description="Helical" evidence="5">
    <location>
        <begin position="154"/>
        <end position="174"/>
    </location>
</feature>
<evidence type="ECO:0000256" key="2">
    <source>
        <dbReference type="ARBA" id="ARBA00022692"/>
    </source>
</evidence>
<feature type="transmembrane region" description="Helical" evidence="5">
    <location>
        <begin position="430"/>
        <end position="447"/>
    </location>
</feature>
<feature type="transmembrane region" description="Helical" evidence="5">
    <location>
        <begin position="69"/>
        <end position="87"/>
    </location>
</feature>
<feature type="domain" description="O-antigen ligase-related" evidence="6">
    <location>
        <begin position="240"/>
        <end position="407"/>
    </location>
</feature>
<evidence type="ECO:0000256" key="3">
    <source>
        <dbReference type="ARBA" id="ARBA00022989"/>
    </source>
</evidence>
<dbReference type="PANTHER" id="PTHR37422:SF13">
    <property type="entry name" value="LIPOPOLYSACCHARIDE BIOSYNTHESIS PROTEIN PA4999-RELATED"/>
    <property type="match status" value="1"/>
</dbReference>
<evidence type="ECO:0000256" key="4">
    <source>
        <dbReference type="ARBA" id="ARBA00023136"/>
    </source>
</evidence>
<feature type="transmembrane region" description="Helical" evidence="5">
    <location>
        <begin position="281"/>
        <end position="301"/>
    </location>
</feature>
<dbReference type="InterPro" id="IPR051533">
    <property type="entry name" value="WaaL-like"/>
</dbReference>
<comment type="subcellular location">
    <subcellularLocation>
        <location evidence="1">Membrane</location>
        <topology evidence="1">Multi-pass membrane protein</topology>
    </subcellularLocation>
</comment>
<evidence type="ECO:0000313" key="8">
    <source>
        <dbReference type="Proteomes" id="UP001156102"/>
    </source>
</evidence>
<dbReference type="EMBL" id="JANCLT010000007">
    <property type="protein sequence ID" value="MCP8969651.1"/>
    <property type="molecule type" value="Genomic_DNA"/>
</dbReference>
<keyword evidence="7" id="KW-0436">Ligase</keyword>
<dbReference type="GO" id="GO:0016020">
    <property type="term" value="C:membrane"/>
    <property type="evidence" value="ECO:0007669"/>
    <property type="project" value="UniProtKB-SubCell"/>
</dbReference>
<dbReference type="PANTHER" id="PTHR37422">
    <property type="entry name" value="TEICHURONIC ACID BIOSYNTHESIS PROTEIN TUAE"/>
    <property type="match status" value="1"/>
</dbReference>
<dbReference type="GO" id="GO:0016874">
    <property type="term" value="F:ligase activity"/>
    <property type="evidence" value="ECO:0007669"/>
    <property type="project" value="UniProtKB-KW"/>
</dbReference>
<reference evidence="7" key="1">
    <citation type="submission" date="2022-07" db="EMBL/GenBank/DDBJ databases">
        <authorList>
            <person name="Li W.-J."/>
            <person name="Deng Q.-Q."/>
        </authorList>
    </citation>
    <scope>NUCLEOTIDE SEQUENCE</scope>
    <source>
        <strain evidence="7">SYSU M60031</strain>
    </source>
</reference>
<dbReference type="Proteomes" id="UP001156102">
    <property type="component" value="Unassembled WGS sequence"/>
</dbReference>
<evidence type="ECO:0000313" key="7">
    <source>
        <dbReference type="EMBL" id="MCP8969651.1"/>
    </source>
</evidence>
<feature type="transmembrane region" description="Helical" evidence="5">
    <location>
        <begin position="392"/>
        <end position="418"/>
    </location>
</feature>
<proteinExistence type="predicted"/>
<keyword evidence="8" id="KW-1185">Reference proteome</keyword>
<feature type="transmembrane region" description="Helical" evidence="5">
    <location>
        <begin position="99"/>
        <end position="118"/>
    </location>
</feature>
<evidence type="ECO:0000259" key="6">
    <source>
        <dbReference type="Pfam" id="PF04932"/>
    </source>
</evidence>
<evidence type="ECO:0000256" key="1">
    <source>
        <dbReference type="ARBA" id="ARBA00004141"/>
    </source>
</evidence>
<feature type="transmembrane region" description="Helical" evidence="5">
    <location>
        <begin position="258"/>
        <end position="274"/>
    </location>
</feature>
<feature type="transmembrane region" description="Helical" evidence="5">
    <location>
        <begin position="46"/>
        <end position="63"/>
    </location>
</feature>
<keyword evidence="4 5" id="KW-0472">Membrane</keyword>
<gene>
    <name evidence="7" type="ORF">NK662_14045</name>
</gene>
<comment type="caution">
    <text evidence="7">The sequence shown here is derived from an EMBL/GenBank/DDBJ whole genome shotgun (WGS) entry which is preliminary data.</text>
</comment>
<feature type="transmembrane region" description="Helical" evidence="5">
    <location>
        <begin position="211"/>
        <end position="229"/>
    </location>
</feature>
<protein>
    <submittedName>
        <fullName evidence="7">O-antigen ligase family protein</fullName>
    </submittedName>
</protein>
<accession>A0AA41X647</accession>
<sequence>MNLTNQQRISFLLAGAVLVGLSLFFANPYIALLISLLLMAVVLRDYKLGILYLLVFVPMRPAVTALNNGYKFLGLLLIGAVLLQILWQHRSNVKGLFRFHYFEWGYFAFCAVGVVSALTGGVGLGAIAMQLYALLLFYLLFYITSRMKVEQPDIILFAAVSVVTGVLLSLHGWVEKLSSRQWLLPHDWQMMKLAETNRIRVYGLTGGPNELALYLIVVFFLAIYLLRYVKGKQAGLLYAAMIVIQTTFWLTYSRGALLTLLVFVPVYLFLYRKVPHWKKLLLVTVSALVLFVSITKTTAYLESRDQKTAERAQQTQQVGVSRFTGALSSQEIEMSQGNGRIYYFKKALEVFKDKPVIGHGFSTYGSAATVTYGSPIYEKYQIPTTFYADNQYAVILAETGAVGMLLMLIFAIGILSIAWRLRRGHAFSPLLVYLPVAAIVGGLVYSIMENDSFTLYLFTVLGYASRFLPSKQA</sequence>
<dbReference type="AlphaFoldDB" id="A0AA41X647"/>
<dbReference type="Pfam" id="PF04932">
    <property type="entry name" value="Wzy_C"/>
    <property type="match status" value="1"/>
</dbReference>
<name>A0AA41X647_9BACI</name>
<evidence type="ECO:0000256" key="5">
    <source>
        <dbReference type="SAM" id="Phobius"/>
    </source>
</evidence>
<dbReference type="InterPro" id="IPR007016">
    <property type="entry name" value="O-antigen_ligase-rel_domated"/>
</dbReference>
<organism evidence="7 8">
    <name type="scientific">Ectobacillus ponti</name>
    <dbReference type="NCBI Taxonomy" id="2961894"/>
    <lineage>
        <taxon>Bacteria</taxon>
        <taxon>Bacillati</taxon>
        <taxon>Bacillota</taxon>
        <taxon>Bacilli</taxon>
        <taxon>Bacillales</taxon>
        <taxon>Bacillaceae</taxon>
        <taxon>Ectobacillus</taxon>
    </lineage>
</organism>
<keyword evidence="2 5" id="KW-0812">Transmembrane</keyword>